<dbReference type="STRING" id="37653.A0A0L8IAU7"/>
<dbReference type="InterPro" id="IPR001496">
    <property type="entry name" value="SOCS_box"/>
</dbReference>
<feature type="repeat" description="ANK" evidence="3">
    <location>
        <begin position="169"/>
        <end position="201"/>
    </location>
</feature>
<dbReference type="PANTHER" id="PTHR24198:SF165">
    <property type="entry name" value="ANKYRIN REPEAT-CONTAINING PROTEIN-RELATED"/>
    <property type="match status" value="1"/>
</dbReference>
<dbReference type="PANTHER" id="PTHR24198">
    <property type="entry name" value="ANKYRIN REPEAT AND PROTEIN KINASE DOMAIN-CONTAINING PROTEIN"/>
    <property type="match status" value="1"/>
</dbReference>
<dbReference type="InterPro" id="IPR036770">
    <property type="entry name" value="Ankyrin_rpt-contain_sf"/>
</dbReference>
<dbReference type="EMBL" id="KQ416124">
    <property type="protein sequence ID" value="KOF98577.1"/>
    <property type="molecule type" value="Genomic_DNA"/>
</dbReference>
<sequence>MEFITMDNFQYMEQYIGDVREHKKSIDIGECPLCISCATLNTDDVKEILEDENIENNQSTLDGKTPLHLVCIPKENSKSFTIIKLLLERGFDVNAKDDKDRTPLYFACMNLNAQLVKILIAAGSLVNVTISSGFTPLKLVCKAAEDTLNFNIVPALNIANLLLRAGAQRDETCLPVAIQYGQYSHVKELLDSGMNVNMLDESGRSPLGTACSMKTVSADVVKLLLSYGANVNIGGAWTKQKPLIFAYAHNSFSKIKILLSYGASITSEEMTALVSMSLSKSILENPEIVTFHSKELLSCRILLAAGFTPIVHGVLGISHDLTTKINQVQMCSSYQHVAPWFKLLIYPHRSLMDWCRISIRRNLRYCIDDSIKELEIPLELKHFLSLKEFT</sequence>
<dbReference type="PROSITE" id="PS50297">
    <property type="entry name" value="ANK_REP_REGION"/>
    <property type="match status" value="3"/>
</dbReference>
<name>A0A0L8IAU7_OCTBM</name>
<dbReference type="SUPFAM" id="SSF48403">
    <property type="entry name" value="Ankyrin repeat"/>
    <property type="match status" value="1"/>
</dbReference>
<protein>
    <recommendedName>
        <fullName evidence="4">SOCS box domain-containing protein</fullName>
    </recommendedName>
</protein>
<dbReference type="KEGG" id="obi:106876760"/>
<organism evidence="5">
    <name type="scientific">Octopus bimaculoides</name>
    <name type="common">California two-spotted octopus</name>
    <dbReference type="NCBI Taxonomy" id="37653"/>
    <lineage>
        <taxon>Eukaryota</taxon>
        <taxon>Metazoa</taxon>
        <taxon>Spiralia</taxon>
        <taxon>Lophotrochozoa</taxon>
        <taxon>Mollusca</taxon>
        <taxon>Cephalopoda</taxon>
        <taxon>Coleoidea</taxon>
        <taxon>Octopodiformes</taxon>
        <taxon>Octopoda</taxon>
        <taxon>Incirrata</taxon>
        <taxon>Octopodidae</taxon>
        <taxon>Octopus</taxon>
    </lineage>
</organism>
<dbReference type="InterPro" id="IPR036036">
    <property type="entry name" value="SOCS_box-like_dom_sf"/>
</dbReference>
<evidence type="ECO:0000256" key="1">
    <source>
        <dbReference type="ARBA" id="ARBA00022737"/>
    </source>
</evidence>
<feature type="repeat" description="ANK" evidence="3">
    <location>
        <begin position="62"/>
        <end position="98"/>
    </location>
</feature>
<evidence type="ECO:0000259" key="4">
    <source>
        <dbReference type="PROSITE" id="PS50225"/>
    </source>
</evidence>
<dbReference type="OrthoDB" id="366390at2759"/>
<dbReference type="AlphaFoldDB" id="A0A0L8IAU7"/>
<dbReference type="SMART" id="SM00969">
    <property type="entry name" value="SOCS_box"/>
    <property type="match status" value="1"/>
</dbReference>
<dbReference type="PROSITE" id="PS50088">
    <property type="entry name" value="ANK_REPEAT"/>
    <property type="match status" value="4"/>
</dbReference>
<feature type="repeat" description="ANK" evidence="3">
    <location>
        <begin position="202"/>
        <end position="236"/>
    </location>
</feature>
<feature type="repeat" description="ANK" evidence="3">
    <location>
        <begin position="99"/>
        <end position="131"/>
    </location>
</feature>
<dbReference type="CDD" id="cd03587">
    <property type="entry name" value="SOCS"/>
    <property type="match status" value="1"/>
</dbReference>
<accession>A0A0L8IAU7</accession>
<reference evidence="5" key="1">
    <citation type="submission" date="2015-07" db="EMBL/GenBank/DDBJ databases">
        <title>MeaNS - Measles Nucleotide Surveillance Program.</title>
        <authorList>
            <person name="Tran T."/>
            <person name="Druce J."/>
        </authorList>
    </citation>
    <scope>NUCLEOTIDE SEQUENCE</scope>
    <source>
        <strain evidence="5">UCB-OBI-ISO-001</strain>
        <tissue evidence="5">Gonad</tissue>
    </source>
</reference>
<keyword evidence="2 3" id="KW-0040">ANK repeat</keyword>
<dbReference type="PROSITE" id="PS50225">
    <property type="entry name" value="SOCS"/>
    <property type="match status" value="1"/>
</dbReference>
<dbReference type="Pfam" id="PF07525">
    <property type="entry name" value="SOCS_box"/>
    <property type="match status" value="1"/>
</dbReference>
<evidence type="ECO:0000313" key="5">
    <source>
        <dbReference type="EMBL" id="KOF98577.1"/>
    </source>
</evidence>
<evidence type="ECO:0000256" key="3">
    <source>
        <dbReference type="PROSITE-ProRule" id="PRU00023"/>
    </source>
</evidence>
<dbReference type="Gene3D" id="1.10.750.20">
    <property type="entry name" value="SOCS box"/>
    <property type="match status" value="1"/>
</dbReference>
<keyword evidence="1" id="KW-0677">Repeat</keyword>
<feature type="domain" description="SOCS box" evidence="4">
    <location>
        <begin position="349"/>
        <end position="390"/>
    </location>
</feature>
<dbReference type="SUPFAM" id="SSF158235">
    <property type="entry name" value="SOCS box-like"/>
    <property type="match status" value="1"/>
</dbReference>
<dbReference type="SMART" id="SM00248">
    <property type="entry name" value="ANK"/>
    <property type="match status" value="5"/>
</dbReference>
<dbReference type="Pfam" id="PF12796">
    <property type="entry name" value="Ank_2"/>
    <property type="match status" value="2"/>
</dbReference>
<proteinExistence type="predicted"/>
<dbReference type="Gene3D" id="1.25.40.20">
    <property type="entry name" value="Ankyrin repeat-containing domain"/>
    <property type="match status" value="2"/>
</dbReference>
<evidence type="ECO:0000256" key="2">
    <source>
        <dbReference type="ARBA" id="ARBA00023043"/>
    </source>
</evidence>
<dbReference type="GO" id="GO:0035556">
    <property type="term" value="P:intracellular signal transduction"/>
    <property type="evidence" value="ECO:0007669"/>
    <property type="project" value="InterPro"/>
</dbReference>
<dbReference type="InterPro" id="IPR002110">
    <property type="entry name" value="Ankyrin_rpt"/>
</dbReference>
<gene>
    <name evidence="5" type="ORF">OCBIM_22024484mg</name>
</gene>